<dbReference type="InterPro" id="IPR040177">
    <property type="entry name" value="SLC30A9"/>
</dbReference>
<name>A0ABR4MV23_9FUNG</name>
<dbReference type="EMBL" id="JADGIZ020000175">
    <property type="protein sequence ID" value="KAL2911100.1"/>
    <property type="molecule type" value="Genomic_DNA"/>
</dbReference>
<reference evidence="9 10" key="1">
    <citation type="submission" date="2023-09" db="EMBL/GenBank/DDBJ databases">
        <title>Pangenome analysis of Batrachochytrium dendrobatidis and related Chytrids.</title>
        <authorList>
            <person name="Yacoub M.N."/>
            <person name="Stajich J.E."/>
            <person name="James T.Y."/>
        </authorList>
    </citation>
    <scope>NUCLEOTIDE SEQUENCE [LARGE SCALE GENOMIC DNA]</scope>
    <source>
        <strain evidence="9 10">JEL0888</strain>
    </source>
</reference>
<feature type="transmembrane region" description="Helical" evidence="7">
    <location>
        <begin position="368"/>
        <end position="389"/>
    </location>
</feature>
<evidence type="ECO:0000313" key="10">
    <source>
        <dbReference type="Proteomes" id="UP001527925"/>
    </source>
</evidence>
<evidence type="ECO:0000313" key="9">
    <source>
        <dbReference type="EMBL" id="KAL2911100.1"/>
    </source>
</evidence>
<dbReference type="PANTHER" id="PTHR13414:SF9">
    <property type="entry name" value="PROTON-COUPLED ZINC ANTIPORTER SLC30A9, MITOCHONDRIAL"/>
    <property type="match status" value="1"/>
</dbReference>
<keyword evidence="6" id="KW-0175">Coiled coil</keyword>
<organism evidence="9 10">
    <name type="scientific">Polyrhizophydium stewartii</name>
    <dbReference type="NCBI Taxonomy" id="2732419"/>
    <lineage>
        <taxon>Eukaryota</taxon>
        <taxon>Fungi</taxon>
        <taxon>Fungi incertae sedis</taxon>
        <taxon>Chytridiomycota</taxon>
        <taxon>Chytridiomycota incertae sedis</taxon>
        <taxon>Chytridiomycetes</taxon>
        <taxon>Rhizophydiales</taxon>
        <taxon>Rhizophydiales incertae sedis</taxon>
        <taxon>Polyrhizophydium</taxon>
    </lineage>
</organism>
<gene>
    <name evidence="9" type="ORF">HK105_209445</name>
</gene>
<feature type="transmembrane region" description="Helical" evidence="7">
    <location>
        <begin position="291"/>
        <end position="311"/>
    </location>
</feature>
<dbReference type="PANTHER" id="PTHR13414">
    <property type="entry name" value="HUEL-CATION TRANSPORTER"/>
    <property type="match status" value="1"/>
</dbReference>
<keyword evidence="3 7" id="KW-0812">Transmembrane</keyword>
<evidence type="ECO:0000256" key="2">
    <source>
        <dbReference type="ARBA" id="ARBA00022448"/>
    </source>
</evidence>
<feature type="coiled-coil region" evidence="6">
    <location>
        <begin position="170"/>
        <end position="197"/>
    </location>
</feature>
<feature type="domain" description="Cation efflux protein transmembrane" evidence="8">
    <location>
        <begin position="204"/>
        <end position="240"/>
    </location>
</feature>
<dbReference type="SUPFAM" id="SSF161111">
    <property type="entry name" value="Cation efflux protein transmembrane domain-like"/>
    <property type="match status" value="1"/>
</dbReference>
<comment type="caution">
    <text evidence="9">The sequence shown here is derived from an EMBL/GenBank/DDBJ whole genome shotgun (WGS) entry which is preliminary data.</text>
</comment>
<evidence type="ECO:0000259" key="8">
    <source>
        <dbReference type="Pfam" id="PF01545"/>
    </source>
</evidence>
<protein>
    <recommendedName>
        <fullName evidence="8">Cation efflux protein transmembrane domain-containing protein</fullName>
    </recommendedName>
</protein>
<dbReference type="Pfam" id="PF01545">
    <property type="entry name" value="Cation_efflux"/>
    <property type="match status" value="2"/>
</dbReference>
<keyword evidence="10" id="KW-1185">Reference proteome</keyword>
<evidence type="ECO:0000256" key="7">
    <source>
        <dbReference type="SAM" id="Phobius"/>
    </source>
</evidence>
<keyword evidence="5 7" id="KW-0472">Membrane</keyword>
<sequence>MLTTALQVRLRPGAARSAPQAARAVSAQLRSFSAHLQLCCTLQPHTERRLSLSTTSLTARLHVAKSLARAHQLDLLASAAAGRVAAAHASVPAARAAPLAQRRGAADALRALAVAAGPTPPEAKIAPKPLDAAASGAPATAAAPSVVVAPDPAVRQAVASAAYVPQAAYIGEWKSRVKQLRREVTEVESKNIRKNQLEGSQRVVILAITSNMIMFLAKLYGAIQSGSASMFSEALHSLADDLEHPYGFTSEKYAWALVSGVGVFFLGGGVSLYHGISGLLSSSHTLGDPTIALGILGASLAFDLVTMSFAYKQIKASARAAGMTFWSYLRRGGDPSSVQVFLEDISSVTGVAVAGICLSLSKFLEMPFIDSLGSITIGILLSSVATFLIQRNISGLVEKSMNAQKEANIIAILEADPVVTSVHDVKSTSIGPEWARFKAEILFDSEVVARKYAATNAAKMQAEIDTLRGLKTDAEIQEWMARHGSRVVASLGAEVDRLELEIKARYPEVKHIDLEIL</sequence>
<dbReference type="Gene3D" id="1.20.1510.10">
    <property type="entry name" value="Cation efflux protein transmembrane domain"/>
    <property type="match status" value="1"/>
</dbReference>
<dbReference type="InterPro" id="IPR027469">
    <property type="entry name" value="Cation_efflux_TMD_sf"/>
</dbReference>
<dbReference type="InterPro" id="IPR058533">
    <property type="entry name" value="Cation_efflux_TM"/>
</dbReference>
<keyword evidence="2" id="KW-0813">Transport</keyword>
<feature type="transmembrane region" description="Helical" evidence="7">
    <location>
        <begin position="253"/>
        <end position="279"/>
    </location>
</feature>
<dbReference type="Proteomes" id="UP001527925">
    <property type="component" value="Unassembled WGS sequence"/>
</dbReference>
<comment type="subcellular location">
    <subcellularLocation>
        <location evidence="1">Membrane</location>
        <topology evidence="1">Multi-pass membrane protein</topology>
    </subcellularLocation>
</comment>
<evidence type="ECO:0000256" key="3">
    <source>
        <dbReference type="ARBA" id="ARBA00022692"/>
    </source>
</evidence>
<evidence type="ECO:0000256" key="6">
    <source>
        <dbReference type="SAM" id="Coils"/>
    </source>
</evidence>
<accession>A0ABR4MV23</accession>
<evidence type="ECO:0000256" key="4">
    <source>
        <dbReference type="ARBA" id="ARBA00022989"/>
    </source>
</evidence>
<evidence type="ECO:0000256" key="5">
    <source>
        <dbReference type="ARBA" id="ARBA00023136"/>
    </source>
</evidence>
<evidence type="ECO:0000256" key="1">
    <source>
        <dbReference type="ARBA" id="ARBA00004141"/>
    </source>
</evidence>
<feature type="domain" description="Cation efflux protein transmembrane" evidence="8">
    <location>
        <begin position="241"/>
        <end position="396"/>
    </location>
</feature>
<keyword evidence="4 7" id="KW-1133">Transmembrane helix</keyword>
<proteinExistence type="predicted"/>
<feature type="transmembrane region" description="Helical" evidence="7">
    <location>
        <begin position="203"/>
        <end position="223"/>
    </location>
</feature>